<dbReference type="Pfam" id="PF26586">
    <property type="entry name" value="Fn3_R-PTP-O"/>
    <property type="match status" value="1"/>
</dbReference>
<feature type="transmembrane region" description="Helical" evidence="7">
    <location>
        <begin position="788"/>
        <end position="809"/>
    </location>
</feature>
<evidence type="ECO:0000256" key="7">
    <source>
        <dbReference type="SAM" id="Phobius"/>
    </source>
</evidence>
<dbReference type="InterPro" id="IPR042996">
    <property type="entry name" value="PTPRO"/>
</dbReference>
<evidence type="ECO:0000313" key="12">
    <source>
        <dbReference type="Proteomes" id="UP001181693"/>
    </source>
</evidence>
<dbReference type="GO" id="GO:0007411">
    <property type="term" value="P:axon guidance"/>
    <property type="evidence" value="ECO:0007669"/>
    <property type="project" value="TreeGrafter"/>
</dbReference>
<dbReference type="GO" id="GO:0090090">
    <property type="term" value="P:negative regulation of canonical Wnt signaling pathway"/>
    <property type="evidence" value="ECO:0007669"/>
    <property type="project" value="TreeGrafter"/>
</dbReference>
<evidence type="ECO:0000259" key="10">
    <source>
        <dbReference type="PROSITE" id="PS50853"/>
    </source>
</evidence>
<feature type="region of interest" description="Disordered" evidence="6">
    <location>
        <begin position="216"/>
        <end position="239"/>
    </location>
</feature>
<dbReference type="SUPFAM" id="SSF49265">
    <property type="entry name" value="Fibronectin type III"/>
    <property type="match status" value="3"/>
</dbReference>
<feature type="compositionally biased region" description="Polar residues" evidence="6">
    <location>
        <begin position="221"/>
        <end position="235"/>
    </location>
</feature>
<dbReference type="InterPro" id="IPR000387">
    <property type="entry name" value="Tyr_Pase_dom"/>
</dbReference>
<dbReference type="GO" id="GO:0098978">
    <property type="term" value="C:glutamatergic synapse"/>
    <property type="evidence" value="ECO:0007669"/>
    <property type="project" value="TreeGrafter"/>
</dbReference>
<keyword evidence="5 7" id="KW-0472">Membrane</keyword>
<reference evidence="11" key="1">
    <citation type="thesis" date="2020" institute="ProQuest LLC" country="789 East Eisenhower Parkway, Ann Arbor, MI, USA">
        <title>Comparative Genomics and Chromosome Evolution.</title>
        <authorList>
            <person name="Mudd A.B."/>
        </authorList>
    </citation>
    <scope>NUCLEOTIDE SEQUENCE</scope>
    <source>
        <strain evidence="11">1538</strain>
        <tissue evidence="11">Blood</tissue>
    </source>
</reference>
<feature type="transmembrane region" description="Helical" evidence="7">
    <location>
        <begin position="728"/>
        <end position="752"/>
    </location>
</feature>
<dbReference type="GO" id="GO:0098982">
    <property type="term" value="C:GABA-ergic synapse"/>
    <property type="evidence" value="ECO:0007669"/>
    <property type="project" value="TreeGrafter"/>
</dbReference>
<evidence type="ECO:0008006" key="13">
    <source>
        <dbReference type="Google" id="ProtNLM"/>
    </source>
</evidence>
<accession>A0AAV3B3W3</accession>
<keyword evidence="2" id="KW-0732">Signal</keyword>
<comment type="subcellular location">
    <subcellularLocation>
        <location evidence="1">Membrane</location>
        <topology evidence="1">Single-pass membrane protein</topology>
    </subcellularLocation>
</comment>
<dbReference type="InterPro" id="IPR058859">
    <property type="entry name" value="Fn3_R-PTP-O"/>
</dbReference>
<feature type="domain" description="Tyrosine-protein phosphatase" evidence="8">
    <location>
        <begin position="846"/>
        <end position="1103"/>
    </location>
</feature>
<dbReference type="CDD" id="cd00063">
    <property type="entry name" value="FN3"/>
    <property type="match status" value="2"/>
</dbReference>
<feature type="domain" description="Tyrosine specific protein phosphatases" evidence="9">
    <location>
        <begin position="1020"/>
        <end position="1094"/>
    </location>
</feature>
<evidence type="ECO:0000256" key="2">
    <source>
        <dbReference type="ARBA" id="ARBA00022729"/>
    </source>
</evidence>
<dbReference type="InterPro" id="IPR029021">
    <property type="entry name" value="Prot-tyrosine_phosphatase-like"/>
</dbReference>
<feature type="domain" description="Fibronectin type-III" evidence="10">
    <location>
        <begin position="633"/>
        <end position="724"/>
    </location>
</feature>
<dbReference type="PROSITE" id="PS50055">
    <property type="entry name" value="TYR_PHOSPHATASE_PTP"/>
    <property type="match status" value="1"/>
</dbReference>
<dbReference type="GO" id="GO:0004725">
    <property type="term" value="F:protein tyrosine phosphatase activity"/>
    <property type="evidence" value="ECO:0007669"/>
    <property type="project" value="InterPro"/>
</dbReference>
<dbReference type="AlphaFoldDB" id="A0AAV3B3W3"/>
<comment type="caution">
    <text evidence="11">The sequence shown here is derived from an EMBL/GenBank/DDBJ whole genome shotgun (WGS) entry which is preliminary data.</text>
</comment>
<dbReference type="EMBL" id="DYDO01000002">
    <property type="protein sequence ID" value="DBA30225.1"/>
    <property type="molecule type" value="Genomic_DNA"/>
</dbReference>
<dbReference type="PANTHER" id="PTHR47028:SF1">
    <property type="entry name" value="RECEPTOR-TYPE TYROSINE-PROTEIN PHOSPHATASE O"/>
    <property type="match status" value="1"/>
</dbReference>
<keyword evidence="7" id="KW-0812">Transmembrane</keyword>
<dbReference type="SMART" id="SM00060">
    <property type="entry name" value="FN3"/>
    <property type="match status" value="3"/>
</dbReference>
<dbReference type="GO" id="GO:0003093">
    <property type="term" value="P:regulation of glomerular filtration"/>
    <property type="evidence" value="ECO:0007669"/>
    <property type="project" value="TreeGrafter"/>
</dbReference>
<dbReference type="PROSITE" id="PS50853">
    <property type="entry name" value="FN3"/>
    <property type="match status" value="3"/>
</dbReference>
<protein>
    <recommendedName>
        <fullName evidence="13">Protein-tyrosine-phosphatase</fullName>
    </recommendedName>
</protein>
<dbReference type="GO" id="GO:0017147">
    <property type="term" value="F:Wnt-protein binding"/>
    <property type="evidence" value="ECO:0007669"/>
    <property type="project" value="TreeGrafter"/>
</dbReference>
<gene>
    <name evidence="11" type="ORF">GDO54_006237</name>
</gene>
<dbReference type="PRINTS" id="PR00700">
    <property type="entry name" value="PRTYPHPHTASE"/>
</dbReference>
<dbReference type="Pfam" id="PF00102">
    <property type="entry name" value="Y_phosphatase"/>
    <property type="match status" value="1"/>
</dbReference>
<evidence type="ECO:0000313" key="11">
    <source>
        <dbReference type="EMBL" id="DBA30225.1"/>
    </source>
</evidence>
<keyword evidence="7" id="KW-1133">Transmembrane helix</keyword>
<dbReference type="Proteomes" id="UP001181693">
    <property type="component" value="Unassembled WGS sequence"/>
</dbReference>
<dbReference type="InterPro" id="IPR003595">
    <property type="entry name" value="Tyr_Pase_cat"/>
</dbReference>
<dbReference type="InterPro" id="IPR013783">
    <property type="entry name" value="Ig-like_fold"/>
</dbReference>
<dbReference type="InterPro" id="IPR003961">
    <property type="entry name" value="FN3_dom"/>
</dbReference>
<sequence>MFQVEVTNDNLIVMSLEDSDLMDPSSVYVVKITGESKNYFFQFEESNNSLPSPLVFNASYHGLYYIVTLMVVNSNLASRPARSVIVLTKPLSVGRLFIHDYKPSPETGVVFEAEYPEKFNVFSRENISYWEGNNFRSVLYKDFIKGKTVFNHWMPGICYSNITFQLVSEASFNKTTLVKSSGIGHEPQQHRTAPYPPQNISIQIVLVNRSRSEDPAKGTFVETSTAEANLSNPTEKSSEIFDDQFESSAASSSYNWTEEKYLANTSSETTAPPEWWVSETATVDVEGFVNEIPPEYENPTSVSFSSETFQDPIPPPIFKVLISWFPPKPPTAFDGFNIYLRKDDNLTLISSVVENTYDFVTEVMEPGKYTFTIRTFSSSGSCKTRESSEAKALSFYISPDGKWFEELTEKPKNVTVTSLNPTEALVMWTSSLASSSDFVVSVRSQTCQKQKESQRLEKYYYNKLPSFQSTEPTGIKDLVLYPLGPSAVVLSWSRPYHSVFRKYVVEMFYFNPTSMTSEWTPYYEIAATVSLTSTVRVTNLLPAWYYNFRVTMVTWAEPERSCCDTSTISFITAPVAPQITQVEYVKNLLYITWGYDNKTLDLSHSRMLHWQVTAEGKKRIKKSSNIFIADPAPPKSLFAVNKTQTSVTLLWVEEGFSDYFEVFCWCSDLLQGEYDKDAVMVFSHVVTISNLHPGTSYNCSITSISHHSASIPTFITVSTLVAEMNPNVVVISLLAVLSILLIALLLATLVVLRRKHLQMTRECGAGTFVNFATLERDGKLPYNWRRSIFAFLTLLPSCLWTDYLLAFYINPWNKNGFKKRKLTNPVQLDDFDSYMADMSKDSDYKFSLQFEELKMIGLDIEHCAADLPANRCKNRYTNILPYDFSRVKLVSMDEEEGADYINANYIPGYSSVQEYIATQGPLPDTRNDFWKMILQQKCQVIVMLTQCNEKRRIKCDHYWPFTTEPVSYGDITVEMVSEDEQPDWAFRVFRVSLADDAQHVMHFNFTAWPDHGVPATSAAESILQFVYMVRQKAIKTKGPITVHCSAGVGRTGTFISLDRLMQHIRDHEYVDVLGLVAELRSYRMCMVQTEEQFIFIHQCVQLMWKKKKQQFRISDVIYENVSKS</sequence>
<feature type="domain" description="Fibronectin type-III" evidence="10">
    <location>
        <begin position="471"/>
        <end position="575"/>
    </location>
</feature>
<dbReference type="Gene3D" id="3.90.190.10">
    <property type="entry name" value="Protein tyrosine phosphatase superfamily"/>
    <property type="match status" value="1"/>
</dbReference>
<dbReference type="PANTHER" id="PTHR47028">
    <property type="entry name" value="RECEPTOR-TYPE TYROSINE-PROTEIN PHOSPHATASE O"/>
    <property type="match status" value="1"/>
</dbReference>
<evidence type="ECO:0000256" key="4">
    <source>
        <dbReference type="ARBA" id="ARBA00022912"/>
    </source>
</evidence>
<dbReference type="GO" id="GO:0005886">
    <property type="term" value="C:plasma membrane"/>
    <property type="evidence" value="ECO:0007669"/>
    <property type="project" value="TreeGrafter"/>
</dbReference>
<dbReference type="InterPro" id="IPR016130">
    <property type="entry name" value="Tyr_Pase_AS"/>
</dbReference>
<keyword evidence="4" id="KW-0904">Protein phosphatase</keyword>
<dbReference type="EMBL" id="DYDO01000002">
    <property type="protein sequence ID" value="DBA30226.1"/>
    <property type="molecule type" value="Genomic_DNA"/>
</dbReference>
<keyword evidence="3" id="KW-0378">Hydrolase</keyword>
<dbReference type="PROSITE" id="PS00383">
    <property type="entry name" value="TYR_PHOSPHATASE_1"/>
    <property type="match status" value="1"/>
</dbReference>
<evidence type="ECO:0000259" key="9">
    <source>
        <dbReference type="PROSITE" id="PS50056"/>
    </source>
</evidence>
<dbReference type="GO" id="GO:0072112">
    <property type="term" value="P:podocyte differentiation"/>
    <property type="evidence" value="ECO:0007669"/>
    <property type="project" value="TreeGrafter"/>
</dbReference>
<dbReference type="Gene3D" id="2.60.40.10">
    <property type="entry name" value="Immunoglobulins"/>
    <property type="match status" value="2"/>
</dbReference>
<dbReference type="GO" id="GO:0045296">
    <property type="term" value="F:cadherin binding"/>
    <property type="evidence" value="ECO:0007669"/>
    <property type="project" value="TreeGrafter"/>
</dbReference>
<evidence type="ECO:0000259" key="8">
    <source>
        <dbReference type="PROSITE" id="PS50055"/>
    </source>
</evidence>
<evidence type="ECO:0000256" key="5">
    <source>
        <dbReference type="ARBA" id="ARBA00023136"/>
    </source>
</evidence>
<dbReference type="PROSITE" id="PS50056">
    <property type="entry name" value="TYR_PHOSPHATASE_2"/>
    <property type="match status" value="1"/>
</dbReference>
<evidence type="ECO:0000256" key="3">
    <source>
        <dbReference type="ARBA" id="ARBA00022801"/>
    </source>
</evidence>
<dbReference type="SMART" id="SM00404">
    <property type="entry name" value="PTPc_motif"/>
    <property type="match status" value="1"/>
</dbReference>
<dbReference type="FunFam" id="3.90.190.10:FF:000039">
    <property type="entry name" value="receptor-type tyrosine-protein phosphatase O isoform X1"/>
    <property type="match status" value="1"/>
</dbReference>
<dbReference type="InterPro" id="IPR036116">
    <property type="entry name" value="FN3_sf"/>
</dbReference>
<name>A0AAV3B3W3_PYXAD</name>
<proteinExistence type="predicted"/>
<dbReference type="SMART" id="SM00194">
    <property type="entry name" value="PTPc"/>
    <property type="match status" value="1"/>
</dbReference>
<feature type="domain" description="Fibronectin type-III" evidence="10">
    <location>
        <begin position="298"/>
        <end position="400"/>
    </location>
</feature>
<organism evidence="11 12">
    <name type="scientific">Pyxicephalus adspersus</name>
    <name type="common">African bullfrog</name>
    <dbReference type="NCBI Taxonomy" id="30357"/>
    <lineage>
        <taxon>Eukaryota</taxon>
        <taxon>Metazoa</taxon>
        <taxon>Chordata</taxon>
        <taxon>Craniata</taxon>
        <taxon>Vertebrata</taxon>
        <taxon>Euteleostomi</taxon>
        <taxon>Amphibia</taxon>
        <taxon>Batrachia</taxon>
        <taxon>Anura</taxon>
        <taxon>Neobatrachia</taxon>
        <taxon>Ranoidea</taxon>
        <taxon>Pyxicephalidae</taxon>
        <taxon>Pyxicephalinae</taxon>
        <taxon>Pyxicephalus</taxon>
    </lineage>
</organism>
<evidence type="ECO:0000256" key="1">
    <source>
        <dbReference type="ARBA" id="ARBA00004167"/>
    </source>
</evidence>
<evidence type="ECO:0000256" key="6">
    <source>
        <dbReference type="SAM" id="MobiDB-lite"/>
    </source>
</evidence>
<dbReference type="InterPro" id="IPR000242">
    <property type="entry name" value="PTP_cat"/>
</dbReference>
<keyword evidence="12" id="KW-1185">Reference proteome</keyword>
<dbReference type="SUPFAM" id="SSF52799">
    <property type="entry name" value="(Phosphotyrosine protein) phosphatases II"/>
    <property type="match status" value="1"/>
</dbReference>